<evidence type="ECO:0000313" key="1">
    <source>
        <dbReference type="EMBL" id="WBR14250.1"/>
    </source>
</evidence>
<gene>
    <name evidence="1" type="ORF">pkur_cds_75</name>
</gene>
<dbReference type="Proteomes" id="UP001185135">
    <property type="component" value="Segment"/>
</dbReference>
<proteinExistence type="predicted"/>
<protein>
    <submittedName>
        <fullName evidence="1">Uncharacterized protein</fullName>
    </submittedName>
</protein>
<accession>A0AA95J6C5</accession>
<dbReference type="EMBL" id="ON887157">
    <property type="protein sequence ID" value="WBR14250.1"/>
    <property type="molecule type" value="Genomic_DNA"/>
</dbReference>
<evidence type="ECO:0000313" key="2">
    <source>
        <dbReference type="Proteomes" id="UP001185135"/>
    </source>
</evidence>
<reference evidence="1" key="1">
    <citation type="submission" date="2022-06" db="EMBL/GenBank/DDBJ databases">
        <authorList>
            <person name="Legendre M."/>
            <person name="Claverie J.-M."/>
            <person name="Alempic J.-M."/>
            <person name="Abergel C."/>
        </authorList>
    </citation>
    <scope>NUCLEOTIDE SEQUENCE</scope>
    <source>
        <strain evidence="1">Kuranda</strain>
    </source>
</reference>
<name>A0AA95J6C5_9VIRU</name>
<organism evidence="1 2">
    <name type="scientific">Pandoravirus kuranda</name>
    <dbReference type="NCBI Taxonomy" id="3019033"/>
    <lineage>
        <taxon>Viruses</taxon>
        <taxon>Pandoravirus</taxon>
    </lineage>
</organism>
<sequence length="195" mass="20335">MGQSTSTPLQETDATHGIIATTAVAASTNPQPMDDADTKDIVMIEKPAARDSSLEAANIGASTPSIGVRPARGESVPADDAPITTQSELDAALASIGDPASVTNLTLVFSHKRPIADATLLNEYGLILDDAPDPYDDHAKNAFSLGALSAFTSLAVLSVTTDDGCCHPIFLTVPRSAWARLSSLEGNWATFRIVD</sequence>